<accession>A0A8R1U3D5</accession>
<evidence type="ECO:0000313" key="7">
    <source>
        <dbReference type="Proteomes" id="UP000005239"/>
    </source>
</evidence>
<evidence type="ECO:0000313" key="6">
    <source>
        <dbReference type="EnsemblMetazoa" id="PPA02972.1"/>
    </source>
</evidence>
<evidence type="ECO:0000256" key="3">
    <source>
        <dbReference type="ARBA" id="ARBA00022729"/>
    </source>
</evidence>
<dbReference type="PANTHER" id="PTHR11010:SF117">
    <property type="entry name" value="SERINE PROTEASE 16"/>
    <property type="match status" value="1"/>
</dbReference>
<keyword evidence="2" id="KW-0645">Protease</keyword>
<comment type="similarity">
    <text evidence="1">Belongs to the peptidase S28 family.</text>
</comment>
<keyword evidence="7" id="KW-1185">Reference proteome</keyword>
<dbReference type="PANTHER" id="PTHR11010">
    <property type="entry name" value="PROTEASE S28 PRO-X CARBOXYPEPTIDASE-RELATED"/>
    <property type="match status" value="1"/>
</dbReference>
<evidence type="ECO:0000256" key="1">
    <source>
        <dbReference type="ARBA" id="ARBA00011079"/>
    </source>
</evidence>
<keyword evidence="4" id="KW-0378">Hydrolase</keyword>
<organism evidence="6 7">
    <name type="scientific">Pristionchus pacificus</name>
    <name type="common">Parasitic nematode worm</name>
    <dbReference type="NCBI Taxonomy" id="54126"/>
    <lineage>
        <taxon>Eukaryota</taxon>
        <taxon>Metazoa</taxon>
        <taxon>Ecdysozoa</taxon>
        <taxon>Nematoda</taxon>
        <taxon>Chromadorea</taxon>
        <taxon>Rhabditida</taxon>
        <taxon>Rhabditina</taxon>
        <taxon>Diplogasteromorpha</taxon>
        <taxon>Diplogasteroidea</taxon>
        <taxon>Neodiplogasteridae</taxon>
        <taxon>Pristionchus</taxon>
    </lineage>
</organism>
<keyword evidence="3" id="KW-0732">Signal</keyword>
<proteinExistence type="inferred from homology"/>
<evidence type="ECO:0000256" key="2">
    <source>
        <dbReference type="ARBA" id="ARBA00022670"/>
    </source>
</evidence>
<dbReference type="InterPro" id="IPR008758">
    <property type="entry name" value="Peptidase_S28"/>
</dbReference>
<dbReference type="EnsemblMetazoa" id="PPA02972.1">
    <property type="protein sequence ID" value="PPA02972.1"/>
    <property type="gene ID" value="WBGene00092526"/>
</dbReference>
<dbReference type="Proteomes" id="UP000005239">
    <property type="component" value="Unassembled WGS sequence"/>
</dbReference>
<dbReference type="OrthoDB" id="5860615at2759"/>
<dbReference type="InterPro" id="IPR029058">
    <property type="entry name" value="AB_hydrolase_fold"/>
</dbReference>
<evidence type="ECO:0000256" key="5">
    <source>
        <dbReference type="ARBA" id="ARBA00023180"/>
    </source>
</evidence>
<accession>A0A2A6CD15</accession>
<dbReference type="Pfam" id="PF05577">
    <property type="entry name" value="Peptidase_S28"/>
    <property type="match status" value="1"/>
</dbReference>
<reference evidence="7" key="1">
    <citation type="journal article" date="2008" name="Nat. Genet.">
        <title>The Pristionchus pacificus genome provides a unique perspective on nematode lifestyle and parasitism.</title>
        <authorList>
            <person name="Dieterich C."/>
            <person name="Clifton S.W."/>
            <person name="Schuster L.N."/>
            <person name="Chinwalla A."/>
            <person name="Delehaunty K."/>
            <person name="Dinkelacker I."/>
            <person name="Fulton L."/>
            <person name="Fulton R."/>
            <person name="Godfrey J."/>
            <person name="Minx P."/>
            <person name="Mitreva M."/>
            <person name="Roeseler W."/>
            <person name="Tian H."/>
            <person name="Witte H."/>
            <person name="Yang S.P."/>
            <person name="Wilson R.K."/>
            <person name="Sommer R.J."/>
        </authorList>
    </citation>
    <scope>NUCLEOTIDE SEQUENCE [LARGE SCALE GENOMIC DNA]</scope>
    <source>
        <strain evidence="7">PS312</strain>
    </source>
</reference>
<sequence length="134" mass="15294">MLPVTDESIANSEALGTDWFTQTFDHFNPEEERTFEQQRFYNYKYGSSDGPNFLMFGGAYPENMGWVVRENVTWMIYAEATGANVFCLAHRYYGQSKLGTKTAAFFALPEREKSALAIEARLAKMKSCISRNSK</sequence>
<protein>
    <submittedName>
        <fullName evidence="6">Peptidase</fullName>
    </submittedName>
</protein>
<gene>
    <name evidence="6" type="primary">WBGene00092526</name>
</gene>
<reference evidence="6" key="2">
    <citation type="submission" date="2022-06" db="UniProtKB">
        <authorList>
            <consortium name="EnsemblMetazoa"/>
        </authorList>
    </citation>
    <scope>IDENTIFICATION</scope>
    <source>
        <strain evidence="6">PS312</strain>
    </source>
</reference>
<dbReference type="Gene3D" id="3.40.50.1820">
    <property type="entry name" value="alpha/beta hydrolase"/>
    <property type="match status" value="1"/>
</dbReference>
<evidence type="ECO:0000256" key="4">
    <source>
        <dbReference type="ARBA" id="ARBA00022801"/>
    </source>
</evidence>
<keyword evidence="5" id="KW-0325">Glycoprotein</keyword>
<dbReference type="GO" id="GO:0006508">
    <property type="term" value="P:proteolysis"/>
    <property type="evidence" value="ECO:0007669"/>
    <property type="project" value="UniProtKB-KW"/>
</dbReference>
<dbReference type="AlphaFoldDB" id="A0A2A6CD15"/>
<name>A0A2A6CD15_PRIPA</name>
<dbReference type="GO" id="GO:0070008">
    <property type="term" value="F:serine-type exopeptidase activity"/>
    <property type="evidence" value="ECO:0007669"/>
    <property type="project" value="InterPro"/>
</dbReference>